<feature type="domain" description="DUF7424" evidence="1">
    <location>
        <begin position="19"/>
        <end position="206"/>
    </location>
</feature>
<dbReference type="AlphaFoldDB" id="A0A242NSE1"/>
<dbReference type="InterPro" id="IPR055847">
    <property type="entry name" value="DUF7424"/>
</dbReference>
<comment type="caution">
    <text evidence="2">The sequence shown here is derived from an EMBL/GenBank/DDBJ whole genome shotgun (WGS) entry which is preliminary data.</text>
</comment>
<sequence>MKKVLISIMSVVLLTGCKVELTPTVNLSDINSETAKTISSKLIVEVTACADYKDSRNESSSLIEAKKGITEVFGDAKYIECYREKMDSKALFEIPITVGGKELTGDIQLANADFGGGMVVKMSPTLKTKIDKVSKSGMSKIQPSVTIKLKNDTSENVDIIAHASYLNDKPMTVSTYTLLAGKETIFKLSDVSVSSAFDNGVSIIYEDLNNRMKFEK</sequence>
<dbReference type="Proteomes" id="UP000194968">
    <property type="component" value="Unassembled WGS sequence"/>
</dbReference>
<dbReference type="OrthoDB" id="6184285at2"/>
<reference evidence="2 3" key="1">
    <citation type="submission" date="2017-03" db="EMBL/GenBank/DDBJ databases">
        <title>Comparative genomics of honeybee gut symbionts reveal geographically distinct and subgroup specific antibiotic resistance.</title>
        <authorList>
            <person name="Ludvigsen J."/>
            <person name="Porcellato D."/>
            <person name="Labee-Lund T.M."/>
            <person name="Amdam G.V."/>
            <person name="Rudi K."/>
        </authorList>
    </citation>
    <scope>NUCLEOTIDE SEQUENCE [LARGE SCALE GENOMIC DNA]</scope>
    <source>
        <strain evidence="2 3">A-4-12</strain>
    </source>
</reference>
<dbReference type="RefSeq" id="WP_086321009.1">
    <property type="nucleotide sequence ID" value="NZ_NASK01000102.1"/>
</dbReference>
<dbReference type="PROSITE" id="PS51257">
    <property type="entry name" value="PROKAR_LIPOPROTEIN"/>
    <property type="match status" value="1"/>
</dbReference>
<proteinExistence type="predicted"/>
<organism evidence="2 3">
    <name type="scientific">Gilliamella apis</name>
    <dbReference type="NCBI Taxonomy" id="1970738"/>
    <lineage>
        <taxon>Bacteria</taxon>
        <taxon>Pseudomonadati</taxon>
        <taxon>Pseudomonadota</taxon>
        <taxon>Gammaproteobacteria</taxon>
        <taxon>Orbales</taxon>
        <taxon>Orbaceae</taxon>
        <taxon>Gilliamella</taxon>
    </lineage>
</organism>
<evidence type="ECO:0000259" key="1">
    <source>
        <dbReference type="Pfam" id="PF24199"/>
    </source>
</evidence>
<evidence type="ECO:0000313" key="3">
    <source>
        <dbReference type="Proteomes" id="UP000194968"/>
    </source>
</evidence>
<accession>A0A242NSE1</accession>
<protein>
    <recommendedName>
        <fullName evidence="1">DUF7424 domain-containing protein</fullName>
    </recommendedName>
</protein>
<gene>
    <name evidence="2" type="ORF">B6D06_09925</name>
</gene>
<dbReference type="EMBL" id="NASK01000102">
    <property type="protein sequence ID" value="OTQ48474.1"/>
    <property type="molecule type" value="Genomic_DNA"/>
</dbReference>
<evidence type="ECO:0000313" key="2">
    <source>
        <dbReference type="EMBL" id="OTQ48474.1"/>
    </source>
</evidence>
<dbReference type="Pfam" id="PF24199">
    <property type="entry name" value="DUF7424"/>
    <property type="match status" value="1"/>
</dbReference>
<name>A0A242NSE1_9GAMM</name>